<dbReference type="Gene3D" id="3.40.50.1820">
    <property type="entry name" value="alpha/beta hydrolase"/>
    <property type="match status" value="1"/>
</dbReference>
<keyword evidence="3" id="KW-1185">Reference proteome</keyword>
<accession>A0A387BLE0</accession>
<sequence>MTETPADTTFLVLHGGGGPATVAPIAARFAGLGRVLAPTLPGWNGTPRPERLDSPRALAAHFLDELADAGETGVVVIGNSLGGWIAAEMALADTAGLVRAIVLVDAVGVEVPEHPARDISGLAPQQIAQFSFHDPSKLVVPPPTPESLAIVRGNQAALAAVTGELRDATLNERLGAIAVPALVAWGESDGVVTPDYGRAFAAAIPGARFALIPEAGHLPQLENPAALYAEIDAFLAA</sequence>
<dbReference type="OrthoDB" id="3249793at2"/>
<name>A0A387BLE0_9MICO</name>
<dbReference type="PRINTS" id="PR00111">
    <property type="entry name" value="ABHYDROLASE"/>
</dbReference>
<proteinExistence type="predicted"/>
<dbReference type="RefSeq" id="WP_120788428.1">
    <property type="nucleotide sequence ID" value="NZ_CP032624.1"/>
</dbReference>
<dbReference type="EMBL" id="CP032624">
    <property type="protein sequence ID" value="AYG02894.1"/>
    <property type="molecule type" value="Genomic_DNA"/>
</dbReference>
<dbReference type="InterPro" id="IPR029058">
    <property type="entry name" value="AB_hydrolase_fold"/>
</dbReference>
<reference evidence="2 3" key="1">
    <citation type="submission" date="2018-09" db="EMBL/GenBank/DDBJ databases">
        <title>Genome sequencing of strain 2DFW10M-5.</title>
        <authorList>
            <person name="Heo J."/>
            <person name="Kim S.-J."/>
            <person name="Kwon S.-W."/>
        </authorList>
    </citation>
    <scope>NUCLEOTIDE SEQUENCE [LARGE SCALE GENOMIC DNA]</scope>
    <source>
        <strain evidence="2 3">2DFW10M-5</strain>
    </source>
</reference>
<dbReference type="PANTHER" id="PTHR43689">
    <property type="entry name" value="HYDROLASE"/>
    <property type="match status" value="1"/>
</dbReference>
<dbReference type="GO" id="GO:0016787">
    <property type="term" value="F:hydrolase activity"/>
    <property type="evidence" value="ECO:0007669"/>
    <property type="project" value="UniProtKB-KW"/>
</dbReference>
<dbReference type="Pfam" id="PF12697">
    <property type="entry name" value="Abhydrolase_6"/>
    <property type="match status" value="1"/>
</dbReference>
<dbReference type="Proteomes" id="UP000275069">
    <property type="component" value="Chromosome"/>
</dbReference>
<organism evidence="2 3">
    <name type="scientific">Gryllotalpicola protaetiae</name>
    <dbReference type="NCBI Taxonomy" id="2419771"/>
    <lineage>
        <taxon>Bacteria</taxon>
        <taxon>Bacillati</taxon>
        <taxon>Actinomycetota</taxon>
        <taxon>Actinomycetes</taxon>
        <taxon>Micrococcales</taxon>
        <taxon>Microbacteriaceae</taxon>
        <taxon>Gryllotalpicola</taxon>
    </lineage>
</organism>
<dbReference type="InterPro" id="IPR000073">
    <property type="entry name" value="AB_hydrolase_1"/>
</dbReference>
<feature type="domain" description="AB hydrolase-1" evidence="1">
    <location>
        <begin position="11"/>
        <end position="229"/>
    </location>
</feature>
<dbReference type="KEGG" id="gry:D7I44_04725"/>
<evidence type="ECO:0000313" key="2">
    <source>
        <dbReference type="EMBL" id="AYG02894.1"/>
    </source>
</evidence>
<evidence type="ECO:0000259" key="1">
    <source>
        <dbReference type="Pfam" id="PF12697"/>
    </source>
</evidence>
<dbReference type="PANTHER" id="PTHR43689:SF8">
    <property type="entry name" value="ALPHA_BETA-HYDROLASES SUPERFAMILY PROTEIN"/>
    <property type="match status" value="1"/>
</dbReference>
<evidence type="ECO:0000313" key="3">
    <source>
        <dbReference type="Proteomes" id="UP000275069"/>
    </source>
</evidence>
<protein>
    <submittedName>
        <fullName evidence="2">Alpha/beta hydrolase</fullName>
    </submittedName>
</protein>
<keyword evidence="2" id="KW-0378">Hydrolase</keyword>
<dbReference type="SUPFAM" id="SSF53474">
    <property type="entry name" value="alpha/beta-Hydrolases"/>
    <property type="match status" value="1"/>
</dbReference>
<dbReference type="AlphaFoldDB" id="A0A387BLE0"/>
<gene>
    <name evidence="2" type="ORF">D7I44_04725</name>
</gene>